<dbReference type="Proteomes" id="UP001265746">
    <property type="component" value="Unassembled WGS sequence"/>
</dbReference>
<feature type="compositionally biased region" description="Low complexity" evidence="1">
    <location>
        <begin position="846"/>
        <end position="858"/>
    </location>
</feature>
<comment type="caution">
    <text evidence="2">The sequence shown here is derived from an EMBL/GenBank/DDBJ whole genome shotgun (WGS) entry which is preliminary data.</text>
</comment>
<proteinExistence type="predicted"/>
<feature type="region of interest" description="Disordered" evidence="1">
    <location>
        <begin position="818"/>
        <end position="880"/>
    </location>
</feature>
<accession>A0AAD9SRC4</accession>
<feature type="region of interest" description="Disordered" evidence="1">
    <location>
        <begin position="1"/>
        <end position="57"/>
    </location>
</feature>
<keyword evidence="3" id="KW-1185">Reference proteome</keyword>
<dbReference type="AlphaFoldDB" id="A0AAD9SRC4"/>
<feature type="compositionally biased region" description="Low complexity" evidence="1">
    <location>
        <begin position="310"/>
        <end position="322"/>
    </location>
</feature>
<evidence type="ECO:0000313" key="2">
    <source>
        <dbReference type="EMBL" id="KAK2613805.1"/>
    </source>
</evidence>
<evidence type="ECO:0000313" key="3">
    <source>
        <dbReference type="Proteomes" id="UP001265746"/>
    </source>
</evidence>
<protein>
    <submittedName>
        <fullName evidence="2">Uncharacterized protein</fullName>
    </submittedName>
</protein>
<feature type="region of interest" description="Disordered" evidence="1">
    <location>
        <begin position="933"/>
        <end position="967"/>
    </location>
</feature>
<sequence>MGSEKKDGPFVGPSDARMPSLAAMDRFHWTRSPRSQYSATSSPDPASTSKDVSSDMSMSCVTRGTSRDDCSYSRFLAWAAIQRNSSRFMSSSDKLSCPLIRCRKQLPDHESMLKHLASCPQLPTREYWCYDHMRVEHFDDAKCRRCISHPSRRRRMLSMAKGFFSTLGHKSKRASELDFDVEDSTAVAPPSYFESLNFDPPAEPELSSTEILEIDSTEVVVPQAPADVGHIIAPNALELDANTTIPAQSAMDWQPALWNVSQPSAKFTSAAPAYESLSAKQPASYSQDASQYGQPSTRPVPAASRSKHLSPSSSVRSTTSTMSNVSNISSITTASSLWSTPSTAWSGFETNLTSPPTGLISPVDMCPDDGFHDLIKQCPSDPLGMLPELPELEADIPAMPELSSGDFFSFNTEMTKLSYPDNFVLEEETVEPLAVHSKEPEGPALLQSETRSLVASAWDALQEHIVSSADKIQHIQNNPLADQLKLLSAKTIAQRGFASLRSILESRPPTSPLDTLCLLHVIYSFALVVYADDAAPRSSDFFAQSLLYSTWFTPESQKSYRQVVQAIWQPGEMTTAQLERLKATQALHTSSSRSVKGKERATRPSGSVSEPPDPLVTTALHFLDELEISAVLGPSSESLASDLRARHSQDNTDMTQVGGPVAENVAGLINALSILVNHYHEVDGLIAELSNVNQSISDGRILSTRRFELEALQAGQSCIIPVQYFDNFVPMVRSLCNPIYELDSNPGAPQRHHYYTLSMALSEALIVELDAAPLDTGGISELESDDDALFDCLLDSLTPSLTDDFIMDMDMDIETQPLLSLERTEDSKPLSVERTTHNSTSSEGNTTASSTGSPSSSSLQVKNALQTPVSPTSPPQQKPEMADACCELCGYRPKGDPRWFHGSMAKHKKTQHSTEPPKIYKCPYPGCSSAYKNRPDNLRQHQIEKNHFLEGHDGTSRRPSKRKKMAS</sequence>
<feature type="compositionally biased region" description="Basic and acidic residues" evidence="1">
    <location>
        <begin position="933"/>
        <end position="956"/>
    </location>
</feature>
<name>A0AAD9SRC4_PHOAM</name>
<gene>
    <name evidence="2" type="ORF">N8I77_000688</name>
</gene>
<organism evidence="2 3">
    <name type="scientific">Phomopsis amygdali</name>
    <name type="common">Fusicoccum amygdali</name>
    <dbReference type="NCBI Taxonomy" id="1214568"/>
    <lineage>
        <taxon>Eukaryota</taxon>
        <taxon>Fungi</taxon>
        <taxon>Dikarya</taxon>
        <taxon>Ascomycota</taxon>
        <taxon>Pezizomycotina</taxon>
        <taxon>Sordariomycetes</taxon>
        <taxon>Sordariomycetidae</taxon>
        <taxon>Diaporthales</taxon>
        <taxon>Diaporthaceae</taxon>
        <taxon>Diaporthe</taxon>
    </lineage>
</organism>
<evidence type="ECO:0000256" key="1">
    <source>
        <dbReference type="SAM" id="MobiDB-lite"/>
    </source>
</evidence>
<feature type="region of interest" description="Disordered" evidence="1">
    <location>
        <begin position="282"/>
        <end position="322"/>
    </location>
</feature>
<reference evidence="2" key="1">
    <citation type="submission" date="2023-06" db="EMBL/GenBank/DDBJ databases">
        <authorList>
            <person name="Noh H."/>
        </authorList>
    </citation>
    <scope>NUCLEOTIDE SEQUENCE</scope>
    <source>
        <strain evidence="2">DUCC20226</strain>
    </source>
</reference>
<feature type="region of interest" description="Disordered" evidence="1">
    <location>
        <begin position="585"/>
        <end position="614"/>
    </location>
</feature>
<feature type="compositionally biased region" description="Basic residues" evidence="1">
    <location>
        <begin position="958"/>
        <end position="967"/>
    </location>
</feature>
<feature type="compositionally biased region" description="Low complexity" evidence="1">
    <location>
        <begin position="38"/>
        <end position="51"/>
    </location>
</feature>
<feature type="compositionally biased region" description="Polar residues" evidence="1">
    <location>
        <begin position="282"/>
        <end position="297"/>
    </location>
</feature>
<dbReference type="EMBL" id="JAUJFL010000001">
    <property type="protein sequence ID" value="KAK2613805.1"/>
    <property type="molecule type" value="Genomic_DNA"/>
</dbReference>